<evidence type="ECO:0000313" key="9">
    <source>
        <dbReference type="EMBL" id="KKT60042.1"/>
    </source>
</evidence>
<keyword evidence="3 7" id="KW-0863">Zinc-finger</keyword>
<dbReference type="Pfam" id="PF13662">
    <property type="entry name" value="Toprim_4"/>
    <property type="match status" value="1"/>
</dbReference>
<evidence type="ECO:0000256" key="5">
    <source>
        <dbReference type="ARBA" id="ARBA00023172"/>
    </source>
</evidence>
<feature type="domain" description="Toprim" evidence="8">
    <location>
        <begin position="89"/>
        <end position="195"/>
    </location>
</feature>
<dbReference type="InterPro" id="IPR000093">
    <property type="entry name" value="DNA_Rcmb_RecR"/>
</dbReference>
<dbReference type="GO" id="GO:0006281">
    <property type="term" value="P:DNA repair"/>
    <property type="evidence" value="ECO:0007669"/>
    <property type="project" value="UniProtKB-UniRule"/>
</dbReference>
<evidence type="ECO:0000256" key="1">
    <source>
        <dbReference type="ARBA" id="ARBA00022723"/>
    </source>
</evidence>
<keyword evidence="1 7" id="KW-0479">Metal-binding</keyword>
<dbReference type="PANTHER" id="PTHR30446">
    <property type="entry name" value="RECOMBINATION PROTEIN RECR"/>
    <property type="match status" value="1"/>
</dbReference>
<dbReference type="PANTHER" id="PTHR30446:SF0">
    <property type="entry name" value="RECOMBINATION PROTEIN RECR"/>
    <property type="match status" value="1"/>
</dbReference>
<proteinExistence type="inferred from homology"/>
<evidence type="ECO:0000256" key="4">
    <source>
        <dbReference type="ARBA" id="ARBA00022833"/>
    </source>
</evidence>
<evidence type="ECO:0000256" key="2">
    <source>
        <dbReference type="ARBA" id="ARBA00022763"/>
    </source>
</evidence>
<keyword evidence="6 7" id="KW-0234">DNA repair</keyword>
<dbReference type="SMART" id="SM00493">
    <property type="entry name" value="TOPRIM"/>
    <property type="match status" value="1"/>
</dbReference>
<evidence type="ECO:0000256" key="6">
    <source>
        <dbReference type="ARBA" id="ARBA00023204"/>
    </source>
</evidence>
<dbReference type="HAMAP" id="MF_00017">
    <property type="entry name" value="RecR"/>
    <property type="match status" value="1"/>
</dbReference>
<protein>
    <recommendedName>
        <fullName evidence="7">Recombination protein RecR</fullName>
    </recommendedName>
</protein>
<dbReference type="PATRIC" id="fig|1618645.3.peg.414"/>
<dbReference type="Gene3D" id="1.10.8.420">
    <property type="entry name" value="RecR Domain 1"/>
    <property type="match status" value="1"/>
</dbReference>
<dbReference type="GO" id="GO:0006310">
    <property type="term" value="P:DNA recombination"/>
    <property type="evidence" value="ECO:0007669"/>
    <property type="project" value="UniProtKB-UniRule"/>
</dbReference>
<dbReference type="GO" id="GO:0003677">
    <property type="term" value="F:DNA binding"/>
    <property type="evidence" value="ECO:0007669"/>
    <property type="project" value="UniProtKB-UniRule"/>
</dbReference>
<organism evidence="9 10">
    <name type="scientific">Candidatus Giovannonibacteria bacterium GW2011_GWA1_44_25</name>
    <dbReference type="NCBI Taxonomy" id="1618645"/>
    <lineage>
        <taxon>Bacteria</taxon>
        <taxon>Candidatus Giovannoniibacteriota</taxon>
    </lineage>
</organism>
<evidence type="ECO:0000259" key="8">
    <source>
        <dbReference type="PROSITE" id="PS50880"/>
    </source>
</evidence>
<reference evidence="9 10" key="1">
    <citation type="journal article" date="2015" name="Nature">
        <title>rRNA introns, odd ribosomes, and small enigmatic genomes across a large radiation of phyla.</title>
        <authorList>
            <person name="Brown C.T."/>
            <person name="Hug L.A."/>
            <person name="Thomas B.C."/>
            <person name="Sharon I."/>
            <person name="Castelle C.J."/>
            <person name="Singh A."/>
            <person name="Wilkins M.J."/>
            <person name="Williams K.H."/>
            <person name="Banfield J.F."/>
        </authorList>
    </citation>
    <scope>NUCLEOTIDE SEQUENCE [LARGE SCALE GENOMIC DNA]</scope>
</reference>
<keyword evidence="4 7" id="KW-0862">Zinc</keyword>
<dbReference type="SUPFAM" id="SSF111304">
    <property type="entry name" value="Recombination protein RecR"/>
    <property type="match status" value="1"/>
</dbReference>
<gene>
    <name evidence="7" type="primary">recR</name>
    <name evidence="9" type="ORF">UW53_C0004G0054</name>
</gene>
<dbReference type="EMBL" id="LCIR01000004">
    <property type="protein sequence ID" value="KKT60042.1"/>
    <property type="molecule type" value="Genomic_DNA"/>
</dbReference>
<dbReference type="PROSITE" id="PS50880">
    <property type="entry name" value="TOPRIM"/>
    <property type="match status" value="1"/>
</dbReference>
<comment type="caution">
    <text evidence="9">The sequence shown here is derived from an EMBL/GenBank/DDBJ whole genome shotgun (WGS) entry which is preliminary data.</text>
</comment>
<sequence length="216" mass="23888">MSPNSFNDLKELLEKLPGIGPRQASRFIWAMLDFEPKERENMASLINSLDQHLKRCGECLRAHLATKSPSGDLATVCSFCQPISNRDHSKIMVVERDSDLLNIEKSKIYGGLYHVLGGALDLLEKDEGVRKSIKFLKVRAESGKVKEIILALSPVKLGEFTAGFIEKVFEPFSKPASPAGGSQKLKISRLARGLATGTDLEYADETTLKQAIDNRK</sequence>
<dbReference type="Proteomes" id="UP000034087">
    <property type="component" value="Unassembled WGS sequence"/>
</dbReference>
<evidence type="ECO:0000313" key="10">
    <source>
        <dbReference type="Proteomes" id="UP000034087"/>
    </source>
</evidence>
<accession>A0A0G1KUM5</accession>
<keyword evidence="2 7" id="KW-0227">DNA damage</keyword>
<dbReference type="GO" id="GO:0008270">
    <property type="term" value="F:zinc ion binding"/>
    <property type="evidence" value="ECO:0007669"/>
    <property type="project" value="UniProtKB-KW"/>
</dbReference>
<dbReference type="AlphaFoldDB" id="A0A0G1KUM5"/>
<dbReference type="Pfam" id="PF21175">
    <property type="entry name" value="RecR_C"/>
    <property type="match status" value="1"/>
</dbReference>
<comment type="similarity">
    <text evidence="7">Belongs to the RecR family.</text>
</comment>
<name>A0A0G1KUM5_9BACT</name>
<keyword evidence="5 7" id="KW-0233">DNA recombination</keyword>
<dbReference type="InterPro" id="IPR006171">
    <property type="entry name" value="TOPRIM_dom"/>
</dbReference>
<comment type="caution">
    <text evidence="7">Lacks conserved residue(s) required for the propagation of feature annotation.</text>
</comment>
<dbReference type="Gene3D" id="3.40.1360.10">
    <property type="match status" value="1"/>
</dbReference>
<comment type="function">
    <text evidence="7">May play a role in DNA repair. It seems to be involved in an RecBC-independent recombinational process of DNA repair. It may act with RecF and RecO.</text>
</comment>
<evidence type="ECO:0000256" key="7">
    <source>
        <dbReference type="HAMAP-Rule" id="MF_00017"/>
    </source>
</evidence>
<dbReference type="InterPro" id="IPR023627">
    <property type="entry name" value="Rcmb_RecR"/>
</dbReference>
<evidence type="ECO:0000256" key="3">
    <source>
        <dbReference type="ARBA" id="ARBA00022771"/>
    </source>
</evidence>